<sequence length="304" mass="35337">MTSITAQEFIAAEKNKESPLIPEQLEALTTFFTNPNVPVPQIAHDLTRPVISLHEAAKKDPDLLGTFDHGRLWSSLADAIEQLPDFHDKLVDLFVEIQEVSDPDDHFACMTDYQQYWTEFAFDFKVPRSNDPEREAKRQAWINMNAFCAKLSLRRVPEIDERPRAAWVLKEALERAPWEQFHHPDIDEQLDEDPDDEVVAEECAYELECRDVRVLDYWAPAAAAWMKIDARGIYEMEGQMSQADDEDWDPTTWKGPKGWSKERFAYWMERFEWISKVTVLQRSTRKDAADAAENMKAVLEADKR</sequence>
<protein>
    <submittedName>
        <fullName evidence="1">Uncharacterized protein</fullName>
    </submittedName>
</protein>
<dbReference type="EMBL" id="SRPW01000939">
    <property type="protein sequence ID" value="KAG6010972.1"/>
    <property type="molecule type" value="Genomic_DNA"/>
</dbReference>
<dbReference type="Pfam" id="PF12311">
    <property type="entry name" value="DUF3632"/>
    <property type="match status" value="1"/>
</dbReference>
<accession>A0A9P7NCM8</accession>
<dbReference type="PANTHER" id="PTHR38797">
    <property type="entry name" value="NUCLEAR PORE COMPLEX PROTEIN NUP85-RELATED"/>
    <property type="match status" value="1"/>
</dbReference>
<dbReference type="Proteomes" id="UP000748025">
    <property type="component" value="Unassembled WGS sequence"/>
</dbReference>
<dbReference type="InterPro" id="IPR053204">
    <property type="entry name" value="Oxopyrrolidines_Biosynth-assoc"/>
</dbReference>
<organism evidence="1 2">
    <name type="scientific">Claviceps pusilla</name>
    <dbReference type="NCBI Taxonomy" id="123648"/>
    <lineage>
        <taxon>Eukaryota</taxon>
        <taxon>Fungi</taxon>
        <taxon>Dikarya</taxon>
        <taxon>Ascomycota</taxon>
        <taxon>Pezizomycotina</taxon>
        <taxon>Sordariomycetes</taxon>
        <taxon>Hypocreomycetidae</taxon>
        <taxon>Hypocreales</taxon>
        <taxon>Clavicipitaceae</taxon>
        <taxon>Claviceps</taxon>
    </lineage>
</organism>
<dbReference type="OrthoDB" id="3350591at2759"/>
<evidence type="ECO:0000313" key="1">
    <source>
        <dbReference type="EMBL" id="KAG6010972.1"/>
    </source>
</evidence>
<evidence type="ECO:0000313" key="2">
    <source>
        <dbReference type="Proteomes" id="UP000748025"/>
    </source>
</evidence>
<dbReference type="AlphaFoldDB" id="A0A9P7NCM8"/>
<name>A0A9P7NCM8_9HYPO</name>
<reference evidence="1" key="1">
    <citation type="journal article" date="2020" name="bioRxiv">
        <title>Whole genome comparisons of ergot fungi reveals the divergence and evolution of species within the genus Claviceps are the result of varying mechanisms driving genome evolution and host range expansion.</title>
        <authorList>
            <person name="Wyka S.A."/>
            <person name="Mondo S.J."/>
            <person name="Liu M."/>
            <person name="Dettman J."/>
            <person name="Nalam V."/>
            <person name="Broders K.D."/>
        </authorList>
    </citation>
    <scope>NUCLEOTIDE SEQUENCE</scope>
    <source>
        <strain evidence="1">CCC 602</strain>
    </source>
</reference>
<comment type="caution">
    <text evidence="1">The sequence shown here is derived from an EMBL/GenBank/DDBJ whole genome shotgun (WGS) entry which is preliminary data.</text>
</comment>
<proteinExistence type="predicted"/>
<dbReference type="PANTHER" id="PTHR38797:SF4">
    <property type="entry name" value="NUCLEAR PORE COMPLEX PROTEIN NUP85"/>
    <property type="match status" value="1"/>
</dbReference>
<keyword evidence="2" id="KW-1185">Reference proteome</keyword>
<gene>
    <name evidence="1" type="ORF">E4U43_008513</name>
</gene>
<dbReference type="InterPro" id="IPR022085">
    <property type="entry name" value="OpdG"/>
</dbReference>